<evidence type="ECO:0000313" key="7">
    <source>
        <dbReference type="Proteomes" id="UP000321907"/>
    </source>
</evidence>
<accession>A0A5C7FPU9</accession>
<keyword evidence="4 5" id="KW-0234">DNA repair</keyword>
<evidence type="ECO:0000256" key="5">
    <source>
        <dbReference type="HAMAP-Rule" id="MF_00527"/>
    </source>
</evidence>
<dbReference type="InterPro" id="IPR003180">
    <property type="entry name" value="MPG"/>
</dbReference>
<evidence type="ECO:0000256" key="4">
    <source>
        <dbReference type="ARBA" id="ARBA00023204"/>
    </source>
</evidence>
<evidence type="ECO:0000256" key="2">
    <source>
        <dbReference type="ARBA" id="ARBA00022763"/>
    </source>
</evidence>
<proteinExistence type="inferred from homology"/>
<dbReference type="InterPro" id="IPR011034">
    <property type="entry name" value="Formyl_transferase-like_C_sf"/>
</dbReference>
<keyword evidence="7" id="KW-1185">Reference proteome</keyword>
<dbReference type="HAMAP" id="MF_00527">
    <property type="entry name" value="3MGH"/>
    <property type="match status" value="1"/>
</dbReference>
<dbReference type="OrthoDB" id="9794313at2"/>
<dbReference type="EC" id="3.2.2.-" evidence="5"/>
<dbReference type="NCBIfam" id="TIGR00567">
    <property type="entry name" value="3mg"/>
    <property type="match status" value="1"/>
</dbReference>
<comment type="caution">
    <text evidence="6">The sequence shown here is derived from an EMBL/GenBank/DDBJ whole genome shotgun (WGS) entry which is preliminary data.</text>
</comment>
<evidence type="ECO:0000313" key="6">
    <source>
        <dbReference type="EMBL" id="TXF88469.1"/>
    </source>
</evidence>
<dbReference type="SUPFAM" id="SSF50486">
    <property type="entry name" value="FMT C-terminal domain-like"/>
    <property type="match status" value="1"/>
</dbReference>
<dbReference type="GO" id="GO:0006284">
    <property type="term" value="P:base-excision repair"/>
    <property type="evidence" value="ECO:0007669"/>
    <property type="project" value="InterPro"/>
</dbReference>
<dbReference type="PANTHER" id="PTHR10429">
    <property type="entry name" value="DNA-3-METHYLADENINE GLYCOSYLASE"/>
    <property type="match status" value="1"/>
</dbReference>
<reference evidence="6 7" key="1">
    <citation type="submission" date="2019-08" db="EMBL/GenBank/DDBJ databases">
        <title>Lewinella sp. strain SSH13 Genome sequencing and assembly.</title>
        <authorList>
            <person name="Kim I."/>
        </authorList>
    </citation>
    <scope>NUCLEOTIDE SEQUENCE [LARGE SCALE GENOMIC DNA]</scope>
    <source>
        <strain evidence="6 7">SSH13</strain>
    </source>
</reference>
<keyword evidence="3 5" id="KW-0378">Hydrolase</keyword>
<dbReference type="InterPro" id="IPR036995">
    <property type="entry name" value="MPG_sf"/>
</dbReference>
<sequence length="200" mass="21770">MDLTSLLAQSDPVAIARQLIGVELISEADGQETSVLLTEVEAYYAPHDLASHARNNTRTARTEVFWAAPGSCYIYTIHTHMMLNVVTGPVGTPHAILFRAGAPHRGLETIKARRKMTKLKRQLTTGPGVLAKALGIKDKTLYGSDLLDPENPLRLEVTTPPVTKDGIVATKRIGLGVKAGEWAEKPWRFHLKGSPFVTPG</sequence>
<dbReference type="AlphaFoldDB" id="A0A5C7FPU9"/>
<dbReference type="Proteomes" id="UP000321907">
    <property type="component" value="Unassembled WGS sequence"/>
</dbReference>
<dbReference type="GO" id="GO:0003677">
    <property type="term" value="F:DNA binding"/>
    <property type="evidence" value="ECO:0007669"/>
    <property type="project" value="InterPro"/>
</dbReference>
<dbReference type="GO" id="GO:0003905">
    <property type="term" value="F:alkylbase DNA N-glycosylase activity"/>
    <property type="evidence" value="ECO:0007669"/>
    <property type="project" value="InterPro"/>
</dbReference>
<evidence type="ECO:0000256" key="1">
    <source>
        <dbReference type="ARBA" id="ARBA00009232"/>
    </source>
</evidence>
<evidence type="ECO:0000256" key="3">
    <source>
        <dbReference type="ARBA" id="ARBA00022801"/>
    </source>
</evidence>
<organism evidence="6 7">
    <name type="scientific">Neolewinella aurantiaca</name>
    <dbReference type="NCBI Taxonomy" id="2602767"/>
    <lineage>
        <taxon>Bacteria</taxon>
        <taxon>Pseudomonadati</taxon>
        <taxon>Bacteroidota</taxon>
        <taxon>Saprospiria</taxon>
        <taxon>Saprospirales</taxon>
        <taxon>Lewinellaceae</taxon>
        <taxon>Neolewinella</taxon>
    </lineage>
</organism>
<gene>
    <name evidence="6" type="ORF">FUA23_14380</name>
</gene>
<dbReference type="Gene3D" id="3.10.300.10">
    <property type="entry name" value="Methylpurine-DNA glycosylase (MPG)"/>
    <property type="match status" value="1"/>
</dbReference>
<name>A0A5C7FPU9_9BACT</name>
<keyword evidence="2 5" id="KW-0227">DNA damage</keyword>
<dbReference type="CDD" id="cd00540">
    <property type="entry name" value="AAG"/>
    <property type="match status" value="1"/>
</dbReference>
<dbReference type="RefSeq" id="WP_147931451.1">
    <property type="nucleotide sequence ID" value="NZ_VOXD01000022.1"/>
</dbReference>
<dbReference type="EMBL" id="VOXD01000022">
    <property type="protein sequence ID" value="TXF88469.1"/>
    <property type="molecule type" value="Genomic_DNA"/>
</dbReference>
<dbReference type="PANTHER" id="PTHR10429:SF0">
    <property type="entry name" value="DNA-3-METHYLADENINE GLYCOSYLASE"/>
    <property type="match status" value="1"/>
</dbReference>
<protein>
    <recommendedName>
        <fullName evidence="5">Putative 3-methyladenine DNA glycosylase</fullName>
        <ecNumber evidence="5">3.2.2.-</ecNumber>
    </recommendedName>
</protein>
<dbReference type="Pfam" id="PF02245">
    <property type="entry name" value="Pur_DNA_glyco"/>
    <property type="match status" value="1"/>
</dbReference>
<comment type="similarity">
    <text evidence="1 5">Belongs to the DNA glycosylase MPG family.</text>
</comment>